<evidence type="ECO:0000256" key="2">
    <source>
        <dbReference type="ARBA" id="ARBA00011881"/>
    </source>
</evidence>
<evidence type="ECO:0000259" key="6">
    <source>
        <dbReference type="Pfam" id="PF00171"/>
    </source>
</evidence>
<reference evidence="7 8" key="1">
    <citation type="journal article" date="2019" name="Int. J. Syst. Evol. Microbiol.">
        <title>The Global Catalogue of Microorganisms (GCM) 10K type strain sequencing project: providing services to taxonomists for standard genome sequencing and annotation.</title>
        <authorList>
            <consortium name="The Broad Institute Genomics Platform"/>
            <consortium name="The Broad Institute Genome Sequencing Center for Infectious Disease"/>
            <person name="Wu L."/>
            <person name="Ma J."/>
        </authorList>
    </citation>
    <scope>NUCLEOTIDE SEQUENCE [LARGE SCALE GENOMIC DNA]</scope>
    <source>
        <strain evidence="7 8">CGMCC 1.12553</strain>
    </source>
</reference>
<keyword evidence="8" id="KW-1185">Reference proteome</keyword>
<proteinExistence type="inferred from homology"/>
<dbReference type="InterPro" id="IPR029510">
    <property type="entry name" value="Ald_DH_CS_GLU"/>
</dbReference>
<dbReference type="FunFam" id="3.40.605.10:FF:000007">
    <property type="entry name" value="NAD/NADP-dependent betaine aldehyde dehydrogenase"/>
    <property type="match status" value="1"/>
</dbReference>
<name>A0ABD5PHR7_9EURY</name>
<dbReference type="GO" id="GO:0016491">
    <property type="term" value="F:oxidoreductase activity"/>
    <property type="evidence" value="ECO:0007669"/>
    <property type="project" value="UniProtKB-KW"/>
</dbReference>
<comment type="subunit">
    <text evidence="2">Homotetramer.</text>
</comment>
<dbReference type="SUPFAM" id="SSF53720">
    <property type="entry name" value="ALDH-like"/>
    <property type="match status" value="1"/>
</dbReference>
<dbReference type="Gene3D" id="3.40.605.10">
    <property type="entry name" value="Aldehyde Dehydrogenase, Chain A, domain 1"/>
    <property type="match status" value="1"/>
</dbReference>
<dbReference type="PANTHER" id="PTHR42804">
    <property type="entry name" value="ALDEHYDE DEHYDROGENASE"/>
    <property type="match status" value="1"/>
</dbReference>
<comment type="caution">
    <text evidence="7">The sequence shown here is derived from an EMBL/GenBank/DDBJ whole genome shotgun (WGS) entry which is preliminary data.</text>
</comment>
<protein>
    <submittedName>
        <fullName evidence="7">Aldehyde dehydrogenase family protein</fullName>
    </submittedName>
</protein>
<dbReference type="AlphaFoldDB" id="A0ABD5PHR7"/>
<organism evidence="7 8">
    <name type="scientific">Halobium salinum</name>
    <dbReference type="NCBI Taxonomy" id="1364940"/>
    <lineage>
        <taxon>Archaea</taxon>
        <taxon>Methanobacteriati</taxon>
        <taxon>Methanobacteriota</taxon>
        <taxon>Stenosarchaea group</taxon>
        <taxon>Halobacteria</taxon>
        <taxon>Halobacteriales</taxon>
        <taxon>Haloferacaceae</taxon>
        <taxon>Halobium</taxon>
    </lineage>
</organism>
<dbReference type="Gene3D" id="3.40.309.10">
    <property type="entry name" value="Aldehyde Dehydrogenase, Chain A, domain 2"/>
    <property type="match status" value="1"/>
</dbReference>
<sequence length="483" mass="50725">MPQAHSYYCDGEWVDSDSGETFAVRNPANPDDVVAEFPKVTVEETERAIEAAVDAQEAWASTPGPERGAVLRRAAALLDERSEAVTETLTREEGKALPEARGEVGRAVDILYYYAEKARDLGGDVKASSSAETTLRTSVEPLGTVGLITPWNYPIAIPTWKLAPALAAGNTVVLKPASMAPTVARELTDCLAEAGLPDGVLNVLTGSGSVVGSTITEHEDVDAVSFTGSSSVGSQVGETAAATGKRVQLEMGGKNPTAVMPSADPAEAARIVADGAFGVTGQACTATSRAIVHTDVYDEFVDALVEEAESKELGPGLDGYGMGPQVSADERESTLDYVEVGESEGATLETGGGVPAEPRHETGHYVEPTVFSDVDSEMRIAQEEIFGPVVGVIPVGSFEEAVDVANDTEFGLAASVVTDSLGEAERFGDRVDAGVIKVNEKTTGLELHVPFGGMKASSSETYREQGDAGLDFYTTTKTRYINY</sequence>
<dbReference type="InterPro" id="IPR016161">
    <property type="entry name" value="Ald_DH/histidinol_DH"/>
</dbReference>
<evidence type="ECO:0000256" key="1">
    <source>
        <dbReference type="ARBA" id="ARBA00009986"/>
    </source>
</evidence>
<evidence type="ECO:0000313" key="8">
    <source>
        <dbReference type="Proteomes" id="UP001595921"/>
    </source>
</evidence>
<evidence type="ECO:0000256" key="3">
    <source>
        <dbReference type="ARBA" id="ARBA00023002"/>
    </source>
</evidence>
<evidence type="ECO:0000313" key="7">
    <source>
        <dbReference type="EMBL" id="MFC4360414.1"/>
    </source>
</evidence>
<dbReference type="PROSITE" id="PS00687">
    <property type="entry name" value="ALDEHYDE_DEHYDR_GLU"/>
    <property type="match status" value="1"/>
</dbReference>
<dbReference type="InterPro" id="IPR016162">
    <property type="entry name" value="Ald_DH_N"/>
</dbReference>
<feature type="active site" evidence="4">
    <location>
        <position position="250"/>
    </location>
</feature>
<dbReference type="Pfam" id="PF00171">
    <property type="entry name" value="Aldedh"/>
    <property type="match status" value="1"/>
</dbReference>
<keyword evidence="3 5" id="KW-0560">Oxidoreductase</keyword>
<dbReference type="InterPro" id="IPR015590">
    <property type="entry name" value="Aldehyde_DH_dom"/>
</dbReference>
<accession>A0ABD5PHR7</accession>
<dbReference type="RefSeq" id="WP_267620571.1">
    <property type="nucleotide sequence ID" value="NZ_JAODIW010000005.1"/>
</dbReference>
<evidence type="ECO:0000256" key="4">
    <source>
        <dbReference type="PROSITE-ProRule" id="PRU10007"/>
    </source>
</evidence>
<gene>
    <name evidence="7" type="ORF">ACFO0N_20905</name>
</gene>
<feature type="domain" description="Aldehyde dehydrogenase" evidence="6">
    <location>
        <begin position="13"/>
        <end position="478"/>
    </location>
</feature>
<dbReference type="EMBL" id="JBHSDS010000017">
    <property type="protein sequence ID" value="MFC4360414.1"/>
    <property type="molecule type" value="Genomic_DNA"/>
</dbReference>
<dbReference type="InterPro" id="IPR016163">
    <property type="entry name" value="Ald_DH_C"/>
</dbReference>
<dbReference type="Proteomes" id="UP001595921">
    <property type="component" value="Unassembled WGS sequence"/>
</dbReference>
<dbReference type="PANTHER" id="PTHR42804:SF1">
    <property type="entry name" value="ALDEHYDE DEHYDROGENASE-RELATED"/>
    <property type="match status" value="1"/>
</dbReference>
<evidence type="ECO:0000256" key="5">
    <source>
        <dbReference type="RuleBase" id="RU003345"/>
    </source>
</evidence>
<comment type="similarity">
    <text evidence="1 5">Belongs to the aldehyde dehydrogenase family.</text>
</comment>